<feature type="transmembrane region" description="Helical" evidence="1">
    <location>
        <begin position="97"/>
        <end position="125"/>
    </location>
</feature>
<evidence type="ECO:0000313" key="3">
    <source>
        <dbReference type="EMBL" id="KAL3368046.1"/>
    </source>
</evidence>
<dbReference type="EMBL" id="JBJKTR010000005">
    <property type="protein sequence ID" value="KAL3368046.1"/>
    <property type="molecule type" value="Genomic_DNA"/>
</dbReference>
<protein>
    <submittedName>
        <fullName evidence="3">Uncharacterized protein</fullName>
    </submittedName>
</protein>
<evidence type="ECO:0000313" key="4">
    <source>
        <dbReference type="Proteomes" id="UP001627284"/>
    </source>
</evidence>
<feature type="transmembrane region" description="Helical" evidence="1">
    <location>
        <begin position="146"/>
        <end position="167"/>
    </location>
</feature>
<feature type="transmembrane region" description="Helical" evidence="1">
    <location>
        <begin position="258"/>
        <end position="279"/>
    </location>
</feature>
<dbReference type="Proteomes" id="UP001627284">
    <property type="component" value="Unassembled WGS sequence"/>
</dbReference>
<keyword evidence="4" id="KW-1185">Reference proteome</keyword>
<proteinExistence type="predicted"/>
<dbReference type="PANTHER" id="PTHR31414:SF16">
    <property type="entry name" value="TRANSMEMBRANE PROTEIN"/>
    <property type="match status" value="1"/>
</dbReference>
<feature type="signal peptide" evidence="2">
    <location>
        <begin position="1"/>
        <end position="28"/>
    </location>
</feature>
<keyword evidence="2" id="KW-0732">Signal</keyword>
<keyword evidence="1" id="KW-1133">Transmembrane helix</keyword>
<evidence type="ECO:0000256" key="2">
    <source>
        <dbReference type="SAM" id="SignalP"/>
    </source>
</evidence>
<feature type="chain" id="PRO_5044877154" evidence="2">
    <location>
        <begin position="29"/>
        <end position="412"/>
    </location>
</feature>
<keyword evidence="1" id="KW-0812">Transmembrane</keyword>
<feature type="non-terminal residue" evidence="3">
    <location>
        <position position="412"/>
    </location>
</feature>
<accession>A0ABD2UHE6</accession>
<sequence>MKMRGHSFFTATLIFAVSICFSSIPADSLPRDSFKSILGEGNLESWKDGVLHSTDMAQAPSGHASTLVLAGNRTRRPDFLSGFHKYRGGWDIANKHYWASVGFTGVAGIILALLWFISFGLALVVHYCCGWKINIRDGERHFSERICLIVLIILTCAAAIGCILLSVGQDDFQGEALDTLKYVVNQSDYTEQTLRNVTQYLLLAKTVNVAQIFLPSDVKDDIDRLNGDLTSAADNLKEKTNENSGKIRKVFNAVRSTLITVAVVMLLISILGLCLSILGHQHTIHIFIISGWLLVAFTFVLYGVFVIINHAISDTCMAMGEWVDNPHAESALSNILPCVDPRTTNQTLFKSKQVTVDLVNIVNGFIDTYANSNPSNHLNSNYYNQSGPVMPRLCYPYDSQLQDLPCPADQVS</sequence>
<reference evidence="3 4" key="1">
    <citation type="submission" date="2024-05" db="EMBL/GenBank/DDBJ databases">
        <title>De novo assembly of an allotetraploid wild potato.</title>
        <authorList>
            <person name="Hosaka A.J."/>
        </authorList>
    </citation>
    <scope>NUCLEOTIDE SEQUENCE [LARGE SCALE GENOMIC DNA]</scope>
    <source>
        <tissue evidence="3">Young leaves</tissue>
    </source>
</reference>
<feature type="transmembrane region" description="Helical" evidence="1">
    <location>
        <begin position="286"/>
        <end position="308"/>
    </location>
</feature>
<evidence type="ECO:0000256" key="1">
    <source>
        <dbReference type="SAM" id="Phobius"/>
    </source>
</evidence>
<name>A0ABD2UHE6_9SOLN</name>
<comment type="caution">
    <text evidence="3">The sequence shown here is derived from an EMBL/GenBank/DDBJ whole genome shotgun (WGS) entry which is preliminary data.</text>
</comment>
<dbReference type="PANTHER" id="PTHR31414">
    <property type="entry name" value="TRANSMEMBRANE PROTEIN DDB_G0292058"/>
    <property type="match status" value="1"/>
</dbReference>
<dbReference type="InterPro" id="IPR040283">
    <property type="entry name" value="DDB_G0292058-like"/>
</dbReference>
<organism evidence="3 4">
    <name type="scientific">Solanum stoloniferum</name>
    <dbReference type="NCBI Taxonomy" id="62892"/>
    <lineage>
        <taxon>Eukaryota</taxon>
        <taxon>Viridiplantae</taxon>
        <taxon>Streptophyta</taxon>
        <taxon>Embryophyta</taxon>
        <taxon>Tracheophyta</taxon>
        <taxon>Spermatophyta</taxon>
        <taxon>Magnoliopsida</taxon>
        <taxon>eudicotyledons</taxon>
        <taxon>Gunneridae</taxon>
        <taxon>Pentapetalae</taxon>
        <taxon>asterids</taxon>
        <taxon>lamiids</taxon>
        <taxon>Solanales</taxon>
        <taxon>Solanaceae</taxon>
        <taxon>Solanoideae</taxon>
        <taxon>Solaneae</taxon>
        <taxon>Solanum</taxon>
    </lineage>
</organism>
<dbReference type="AlphaFoldDB" id="A0ABD2UHE6"/>
<keyword evidence="1" id="KW-0472">Membrane</keyword>
<gene>
    <name evidence="3" type="ORF">AABB24_009093</name>
</gene>